<sequence length="163" mass="18999">MDTKQYGRLSLGEQIYIWLFIYVLKTKFYLGQSSPEYATGCYFGLLQGLNFLVICHFIILICGIDIQDSFIYLEIGISICLILANMLFYSRRIDVIIQKHNVLPEQEQLRNKYRMWIYVVATILSTIGLSIAIELTREKPETEFVHDKARIEIPKLHISDISK</sequence>
<gene>
    <name evidence="2" type="ORF">A5CBH24_21590</name>
</gene>
<dbReference type="Proteomes" id="UP000318946">
    <property type="component" value="Chromosome"/>
</dbReference>
<feature type="transmembrane region" description="Helical" evidence="1">
    <location>
        <begin position="42"/>
        <end position="64"/>
    </location>
</feature>
<dbReference type="KEGG" id="acou:A5CBH24_21590"/>
<protein>
    <submittedName>
        <fullName evidence="2">Uncharacterized protein</fullName>
    </submittedName>
</protein>
<accession>A0A4Y1WX65</accession>
<evidence type="ECO:0000313" key="2">
    <source>
        <dbReference type="EMBL" id="BBL04846.1"/>
    </source>
</evidence>
<feature type="transmembrane region" description="Helical" evidence="1">
    <location>
        <begin position="115"/>
        <end position="133"/>
    </location>
</feature>
<feature type="transmembrane region" description="Helical" evidence="1">
    <location>
        <begin position="15"/>
        <end position="30"/>
    </location>
</feature>
<name>A0A4Y1WX65_9BACT</name>
<dbReference type="GeneID" id="78342877"/>
<dbReference type="EMBL" id="AP019735">
    <property type="protein sequence ID" value="BBL04846.1"/>
    <property type="molecule type" value="Genomic_DNA"/>
</dbReference>
<evidence type="ECO:0000256" key="1">
    <source>
        <dbReference type="SAM" id="Phobius"/>
    </source>
</evidence>
<organism evidence="2 3">
    <name type="scientific">Alistipes communis</name>
    <dbReference type="NCBI Taxonomy" id="2585118"/>
    <lineage>
        <taxon>Bacteria</taxon>
        <taxon>Pseudomonadati</taxon>
        <taxon>Bacteroidota</taxon>
        <taxon>Bacteroidia</taxon>
        <taxon>Bacteroidales</taxon>
        <taxon>Rikenellaceae</taxon>
        <taxon>Alistipes</taxon>
    </lineage>
</organism>
<dbReference type="RefSeq" id="WP_141413173.1">
    <property type="nucleotide sequence ID" value="NZ_AP019735.1"/>
</dbReference>
<feature type="transmembrane region" description="Helical" evidence="1">
    <location>
        <begin position="70"/>
        <end position="89"/>
    </location>
</feature>
<keyword evidence="1" id="KW-0812">Transmembrane</keyword>
<dbReference type="AlphaFoldDB" id="A0A4Y1WX65"/>
<evidence type="ECO:0000313" key="3">
    <source>
        <dbReference type="Proteomes" id="UP000318946"/>
    </source>
</evidence>
<proteinExistence type="predicted"/>
<keyword evidence="1" id="KW-0472">Membrane</keyword>
<keyword evidence="1" id="KW-1133">Transmembrane helix</keyword>
<reference evidence="3" key="1">
    <citation type="submission" date="2019-06" db="EMBL/GenBank/DDBJ databases">
        <title>Alistipes onderdonkii subsp. vulgaris subsp. nov., Alistipes dispar sp. nov. and Alistipes communis sp. nov., isolated from human faeces, and creation of Alistipes onderdonkii subsp. onderdonkii subsp. nov.</title>
        <authorList>
            <person name="Sakamoto M."/>
            <person name="Ikeyama N."/>
            <person name="Ogata Y."/>
            <person name="Suda W."/>
            <person name="Iino T."/>
            <person name="Hattori M."/>
            <person name="Ohkuma M."/>
        </authorList>
    </citation>
    <scope>NUCLEOTIDE SEQUENCE [LARGE SCALE GENOMIC DNA]</scope>
    <source>
        <strain evidence="3">5CBH24</strain>
    </source>
</reference>
<keyword evidence="3" id="KW-1185">Reference proteome</keyword>